<keyword evidence="6" id="KW-0812">Transmembrane</keyword>
<keyword evidence="3" id="KW-0378">Hydrolase</keyword>
<keyword evidence="4" id="KW-0865">Zymogen</keyword>
<organism evidence="7 8">
    <name type="scientific">Salisediminibacterium beveridgei</name>
    <dbReference type="NCBI Taxonomy" id="632773"/>
    <lineage>
        <taxon>Bacteria</taxon>
        <taxon>Bacillati</taxon>
        <taxon>Bacillota</taxon>
        <taxon>Bacilli</taxon>
        <taxon>Bacillales</taxon>
        <taxon>Bacillaceae</taxon>
        <taxon>Salisediminibacterium</taxon>
    </lineage>
</organism>
<dbReference type="InterPro" id="IPR043138">
    <property type="entry name" value="GGT_lsub"/>
</dbReference>
<evidence type="ECO:0000256" key="6">
    <source>
        <dbReference type="SAM" id="Phobius"/>
    </source>
</evidence>
<dbReference type="KEGG" id="bbev:BBEV_0350"/>
<dbReference type="InterPro" id="IPR051792">
    <property type="entry name" value="GGT_bact"/>
</dbReference>
<keyword evidence="7" id="KW-0012">Acyltransferase</keyword>
<comment type="similarity">
    <text evidence="1">Belongs to the gamma-glutamyltransferase family.</text>
</comment>
<keyword evidence="6" id="KW-1133">Transmembrane helix</keyword>
<dbReference type="GO" id="GO:0016787">
    <property type="term" value="F:hydrolase activity"/>
    <property type="evidence" value="ECO:0007669"/>
    <property type="project" value="UniProtKB-KW"/>
</dbReference>
<protein>
    <submittedName>
        <fullName evidence="7">Gamma-glutamyltranspeptidase PgsD/CapD</fullName>
        <ecNumber evidence="7">2.3.2.2</ecNumber>
    </submittedName>
</protein>
<dbReference type="PANTHER" id="PTHR43199:SF1">
    <property type="entry name" value="GLUTATHIONE HYDROLASE PROENZYME"/>
    <property type="match status" value="1"/>
</dbReference>
<dbReference type="Proteomes" id="UP000094463">
    <property type="component" value="Chromosome"/>
</dbReference>
<gene>
    <name evidence="7" type="primary">capD-2</name>
    <name evidence="7" type="ORF">BBEV_0350</name>
</gene>
<dbReference type="OrthoDB" id="9781342at2"/>
<dbReference type="STRING" id="632773.BBEV_0350"/>
<evidence type="ECO:0000256" key="2">
    <source>
        <dbReference type="ARBA" id="ARBA00022679"/>
    </source>
</evidence>
<keyword evidence="6" id="KW-0472">Membrane</keyword>
<feature type="region of interest" description="Disordered" evidence="5">
    <location>
        <begin position="56"/>
        <end position="79"/>
    </location>
</feature>
<dbReference type="SUPFAM" id="SSF56235">
    <property type="entry name" value="N-terminal nucleophile aminohydrolases (Ntn hydrolases)"/>
    <property type="match status" value="1"/>
</dbReference>
<keyword evidence="8" id="KW-1185">Reference proteome</keyword>
<dbReference type="PRINTS" id="PR01210">
    <property type="entry name" value="GGTRANSPTASE"/>
</dbReference>
<dbReference type="InterPro" id="IPR043137">
    <property type="entry name" value="GGT_ssub_C"/>
</dbReference>
<dbReference type="GO" id="GO:0103068">
    <property type="term" value="F:leukotriene C4 gamma-glutamyl transferase activity"/>
    <property type="evidence" value="ECO:0007669"/>
    <property type="project" value="UniProtKB-EC"/>
</dbReference>
<evidence type="ECO:0000256" key="5">
    <source>
        <dbReference type="SAM" id="MobiDB-lite"/>
    </source>
</evidence>
<sequence length="631" mass="69596">MKHYKRYLNTTYSLASLILIGLIAWTFYFQDEFDIYREPYVGGDFEERQQDSIAISSNESDPMPESDNNNANEENPAAEDELEPFPDIYGVSAIHPLAAEEGMKIIEEGGNAIDAAITVSFVLNVVEPYGSGIGGGGMMLAHERGEGAVTYDYREAAPVTGTAESPFAVPGLVKGMEKAFEEQGSGNIPWEDLLEPAYEYASRGFDVGQVLHEQLANYTRYVQFDTQATRDLYYPGGQPIPVNDTLVQEELAETLKRIMEEGAADFYEGETAQAMQEAFGFNEEDLTSYEADVTEPVKAESENYSIFGASAPSSATVVLQSFLMAEQLDLSQVLAEDDYNALSEQEDDPRVGHLMNDNDHLHSYIHLMTEITDTAYQERLDNLGDPDFETIEQSDFTSQETIDRLLDQLYNGSSASRVPGDTLALHDAPGEINDSRHTTHFVILDQDGMMVSATNSVGQFFGSGHYSDGIFINSQMANFSGDDTSPNSFAPGKRPRTFVSPVILEQDGQAVLGMGSPGGRRIPAMIFQTLMQYEYGQAGGERVTLQEAIEHPRFYTEDGVVHVEERLEAAINSRLRGEGTNMRYTVIEHGSPLFYGGIQSLGVEMSDGNVENLFGGGDPRRRGVWQIESAE</sequence>
<dbReference type="InterPro" id="IPR029055">
    <property type="entry name" value="Ntn_hydrolases_N"/>
</dbReference>
<evidence type="ECO:0000313" key="8">
    <source>
        <dbReference type="Proteomes" id="UP000094463"/>
    </source>
</evidence>
<evidence type="ECO:0000256" key="4">
    <source>
        <dbReference type="ARBA" id="ARBA00023145"/>
    </source>
</evidence>
<proteinExistence type="inferred from homology"/>
<name>A0A1D7QRV3_9BACI</name>
<dbReference type="EMBL" id="CP012502">
    <property type="protein sequence ID" value="AOM81744.1"/>
    <property type="molecule type" value="Genomic_DNA"/>
</dbReference>
<reference evidence="7 8" key="1">
    <citation type="submission" date="2015-08" db="EMBL/GenBank/DDBJ databases">
        <title>The complete genome sequence of Bacillus beveridgei MLTeJB.</title>
        <authorList>
            <person name="Hanson T.E."/>
            <person name="Mesa C."/>
            <person name="Basesman S.M."/>
            <person name="Oremland R.S."/>
        </authorList>
    </citation>
    <scope>NUCLEOTIDE SEQUENCE [LARGE SCALE GENOMIC DNA]</scope>
    <source>
        <strain evidence="7 8">MLTeJB</strain>
    </source>
</reference>
<feature type="transmembrane region" description="Helical" evidence="6">
    <location>
        <begin position="12"/>
        <end position="29"/>
    </location>
</feature>
<dbReference type="Gene3D" id="1.10.246.130">
    <property type="match status" value="1"/>
</dbReference>
<keyword evidence="2 7" id="KW-0808">Transferase</keyword>
<evidence type="ECO:0000313" key="7">
    <source>
        <dbReference type="EMBL" id="AOM81744.1"/>
    </source>
</evidence>
<dbReference type="RefSeq" id="WP_069363888.1">
    <property type="nucleotide sequence ID" value="NZ_CP012502.1"/>
</dbReference>
<feature type="compositionally biased region" description="Low complexity" evidence="5">
    <location>
        <begin position="65"/>
        <end position="75"/>
    </location>
</feature>
<dbReference type="Pfam" id="PF01019">
    <property type="entry name" value="G_glu_transpept"/>
    <property type="match status" value="1"/>
</dbReference>
<dbReference type="AlphaFoldDB" id="A0A1D7QRV3"/>
<evidence type="ECO:0000256" key="1">
    <source>
        <dbReference type="ARBA" id="ARBA00009381"/>
    </source>
</evidence>
<dbReference type="PATRIC" id="fig|632773.3.peg.377"/>
<evidence type="ECO:0000256" key="3">
    <source>
        <dbReference type="ARBA" id="ARBA00022801"/>
    </source>
</evidence>
<accession>A0A1D7QRV3</accession>
<dbReference type="Gene3D" id="3.60.20.40">
    <property type="match status" value="1"/>
</dbReference>
<dbReference type="EC" id="2.3.2.2" evidence="7"/>
<dbReference type="PANTHER" id="PTHR43199">
    <property type="entry name" value="GLUTATHIONE HYDROLASE"/>
    <property type="match status" value="1"/>
</dbReference>